<feature type="transmembrane region" description="Helical" evidence="14">
    <location>
        <begin position="252"/>
        <end position="274"/>
    </location>
</feature>
<dbReference type="EMBL" id="CM001441">
    <property type="protein sequence ID" value="EHQ87435.1"/>
    <property type="molecule type" value="Genomic_DNA"/>
</dbReference>
<dbReference type="SMART" id="SM00387">
    <property type="entry name" value="HATPase_c"/>
    <property type="match status" value="1"/>
</dbReference>
<dbReference type="PANTHER" id="PTHR45528:SF1">
    <property type="entry name" value="SENSOR HISTIDINE KINASE CPXA"/>
    <property type="match status" value="1"/>
</dbReference>
<feature type="domain" description="Histidine kinase" evidence="15">
    <location>
        <begin position="477"/>
        <end position="674"/>
    </location>
</feature>
<evidence type="ECO:0000256" key="13">
    <source>
        <dbReference type="ARBA" id="ARBA00023136"/>
    </source>
</evidence>
<evidence type="ECO:0000256" key="5">
    <source>
        <dbReference type="ARBA" id="ARBA00022553"/>
    </source>
</evidence>
<dbReference type="CDD" id="cd00082">
    <property type="entry name" value="HisKA"/>
    <property type="match status" value="1"/>
</dbReference>
<keyword evidence="7 14" id="KW-0812">Transmembrane</keyword>
<dbReference type="OrthoDB" id="9792991at2"/>
<dbReference type="InterPro" id="IPR003594">
    <property type="entry name" value="HATPase_dom"/>
</dbReference>
<dbReference type="GO" id="GO:0000155">
    <property type="term" value="F:phosphorelay sensor kinase activity"/>
    <property type="evidence" value="ECO:0007669"/>
    <property type="project" value="InterPro"/>
</dbReference>
<dbReference type="SUPFAM" id="SSF47384">
    <property type="entry name" value="Homodimeric domain of signal transducing histidine kinase"/>
    <property type="match status" value="1"/>
</dbReference>
<dbReference type="SUPFAM" id="SSF55874">
    <property type="entry name" value="ATPase domain of HSP90 chaperone/DNA topoisomerase II/histidine kinase"/>
    <property type="match status" value="1"/>
</dbReference>
<dbReference type="Gene3D" id="6.10.340.10">
    <property type="match status" value="1"/>
</dbReference>
<dbReference type="InterPro" id="IPR005467">
    <property type="entry name" value="His_kinase_dom"/>
</dbReference>
<evidence type="ECO:0000313" key="18">
    <source>
        <dbReference type="Proteomes" id="UP000005104"/>
    </source>
</evidence>
<keyword evidence="12" id="KW-0902">Two-component regulatory system</keyword>
<evidence type="ECO:0000313" key="17">
    <source>
        <dbReference type="EMBL" id="EHQ87435.1"/>
    </source>
</evidence>
<dbReference type="PROSITE" id="PS50885">
    <property type="entry name" value="HAMP"/>
    <property type="match status" value="1"/>
</dbReference>
<dbReference type="InterPro" id="IPR003661">
    <property type="entry name" value="HisK_dim/P_dom"/>
</dbReference>
<evidence type="ECO:0000256" key="9">
    <source>
        <dbReference type="ARBA" id="ARBA00022777"/>
    </source>
</evidence>
<sequence>MDTKWRDYSHSMIAKIIGFMITIVCFTGALTIIADVVVFKHADFDIAFEESYYLGSDFMRDSSDIFTSLRDITGKYKSEDHIIQGGTLTEADNKWREENLFWDFANKSKSYNPNLTMEENYPIFEEVYAAELAKLRDKLITEELQNYYSVLRRLDKYPGLIYYAKDGETEFTNSPEKTKDYFKSLPSYMVFDGSELNVFPEEIQQNHRYHWLTADTNQLGYQDVMYIAFSKEFLNPRIEEWNENKVTVTKSLYQIAGFSAGLALAFIYLLLVIGRRTKETPASPLNVIDRIYNDFKIVICFFLIVLWIAVIAYMQQFKANGLIVLMTLLIAAIGLIVVLSLVKHLKNKSFVKHTLTYTLFYKFFKFFKDIYDSGSVGVRVVLIVIGYPIAVALTFFMFPITLGGAAWIALKKVREFDAIKEGVKKVKGGDFHHTINVSGKGEFSRLASDLNSITDGLNKAVENEIKSERLKAELITNVSHDIRTPLTSIITYVDLLKNETNQVKVKEYLEIIDQKSQRLKILTDDLFEAAKASSGNIPVNYETIDIISLITQGLGELDDKIQERKLEFKISHSNDKVYIKADGRLLWRAIENLLSNIFKYALEGSRVYIDILESDSGLTLVFKNISAYELNISSDELMERFKRGDESRSSQGSGLGLSIAKSLIEIQKGTFNIEIDGDLFKAIIHLIKVEAN</sequence>
<keyword evidence="5" id="KW-0597">Phosphoprotein</keyword>
<evidence type="ECO:0000256" key="2">
    <source>
        <dbReference type="ARBA" id="ARBA00004651"/>
    </source>
</evidence>
<dbReference type="Gene3D" id="1.10.287.130">
    <property type="match status" value="1"/>
</dbReference>
<protein>
    <recommendedName>
        <fullName evidence="3">histidine kinase</fullName>
        <ecNumber evidence="3">2.7.13.3</ecNumber>
    </recommendedName>
</protein>
<keyword evidence="18" id="KW-1185">Reference proteome</keyword>
<evidence type="ECO:0000256" key="6">
    <source>
        <dbReference type="ARBA" id="ARBA00022679"/>
    </source>
</evidence>
<organism evidence="17 18">
    <name type="scientific">Desulfosporosinus youngiae DSM 17734</name>
    <dbReference type="NCBI Taxonomy" id="768710"/>
    <lineage>
        <taxon>Bacteria</taxon>
        <taxon>Bacillati</taxon>
        <taxon>Bacillota</taxon>
        <taxon>Clostridia</taxon>
        <taxon>Eubacteriales</taxon>
        <taxon>Desulfitobacteriaceae</taxon>
        <taxon>Desulfosporosinus</taxon>
    </lineage>
</organism>
<dbReference type="Pfam" id="PF02518">
    <property type="entry name" value="HATPase_c"/>
    <property type="match status" value="1"/>
</dbReference>
<dbReference type="RefSeq" id="WP_007778339.1">
    <property type="nucleotide sequence ID" value="NZ_CM001441.1"/>
</dbReference>
<feature type="transmembrane region" description="Helical" evidence="14">
    <location>
        <begin position="321"/>
        <end position="342"/>
    </location>
</feature>
<feature type="domain" description="HAMP" evidence="16">
    <location>
        <begin position="417"/>
        <end position="462"/>
    </location>
</feature>
<keyword evidence="6" id="KW-0808">Transferase</keyword>
<dbReference type="InterPro" id="IPR003660">
    <property type="entry name" value="HAMP_dom"/>
</dbReference>
<keyword evidence="13 14" id="KW-0472">Membrane</keyword>
<keyword evidence="9 17" id="KW-0418">Kinase</keyword>
<evidence type="ECO:0000256" key="10">
    <source>
        <dbReference type="ARBA" id="ARBA00022840"/>
    </source>
</evidence>
<keyword evidence="10" id="KW-0067">ATP-binding</keyword>
<dbReference type="Pfam" id="PF00512">
    <property type="entry name" value="HisKA"/>
    <property type="match status" value="1"/>
</dbReference>
<evidence type="ECO:0000256" key="12">
    <source>
        <dbReference type="ARBA" id="ARBA00023012"/>
    </source>
</evidence>
<dbReference type="EC" id="2.7.13.3" evidence="3"/>
<dbReference type="eggNOG" id="COG2205">
    <property type="taxonomic scope" value="Bacteria"/>
</dbReference>
<evidence type="ECO:0000259" key="15">
    <source>
        <dbReference type="PROSITE" id="PS50109"/>
    </source>
</evidence>
<evidence type="ECO:0000256" key="3">
    <source>
        <dbReference type="ARBA" id="ARBA00012438"/>
    </source>
</evidence>
<dbReference type="PANTHER" id="PTHR45528">
    <property type="entry name" value="SENSOR HISTIDINE KINASE CPXA"/>
    <property type="match status" value="1"/>
</dbReference>
<dbReference type="InterPro" id="IPR036097">
    <property type="entry name" value="HisK_dim/P_sf"/>
</dbReference>
<evidence type="ECO:0000256" key="14">
    <source>
        <dbReference type="SAM" id="Phobius"/>
    </source>
</evidence>
<proteinExistence type="predicted"/>
<dbReference type="STRING" id="768710.DesyoDRAFT_0238"/>
<dbReference type="PROSITE" id="PS50109">
    <property type="entry name" value="HIS_KIN"/>
    <property type="match status" value="1"/>
</dbReference>
<evidence type="ECO:0000256" key="1">
    <source>
        <dbReference type="ARBA" id="ARBA00000085"/>
    </source>
</evidence>
<gene>
    <name evidence="17" type="ORF">DesyoDRAFT_0238</name>
</gene>
<keyword evidence="11 14" id="KW-1133">Transmembrane helix</keyword>
<comment type="subcellular location">
    <subcellularLocation>
        <location evidence="2">Cell membrane</location>
        <topology evidence="2">Multi-pass membrane protein</topology>
    </subcellularLocation>
</comment>
<accession>H5Y197</accession>
<dbReference type="SMART" id="SM00388">
    <property type="entry name" value="HisKA"/>
    <property type="match status" value="1"/>
</dbReference>
<evidence type="ECO:0000259" key="16">
    <source>
        <dbReference type="PROSITE" id="PS50885"/>
    </source>
</evidence>
<dbReference type="HOGENOM" id="CLU_000445_73_0_9"/>
<dbReference type="Gene3D" id="3.30.565.10">
    <property type="entry name" value="Histidine kinase-like ATPase, C-terminal domain"/>
    <property type="match status" value="1"/>
</dbReference>
<reference evidence="17 18" key="1">
    <citation type="submission" date="2011-11" db="EMBL/GenBank/DDBJ databases">
        <title>The Noncontiguous Finished genome of Desulfosporosinus youngiae DSM 17734.</title>
        <authorList>
            <consortium name="US DOE Joint Genome Institute (JGI-PGF)"/>
            <person name="Lucas S."/>
            <person name="Han J."/>
            <person name="Lapidus A."/>
            <person name="Cheng J.-F."/>
            <person name="Goodwin L."/>
            <person name="Pitluck S."/>
            <person name="Peters L."/>
            <person name="Ovchinnikova G."/>
            <person name="Lu M."/>
            <person name="Land M.L."/>
            <person name="Hauser L."/>
            <person name="Pester M."/>
            <person name="Spring S."/>
            <person name="Ollivier B."/>
            <person name="Rattei T."/>
            <person name="Klenk H.-P."/>
            <person name="Wagner M."/>
            <person name="Loy A."/>
            <person name="Woyke T.J."/>
        </authorList>
    </citation>
    <scope>NUCLEOTIDE SEQUENCE [LARGE SCALE GENOMIC DNA]</scope>
    <source>
        <strain evidence="17 18">DSM 17734</strain>
    </source>
</reference>
<feature type="transmembrane region" description="Helical" evidence="14">
    <location>
        <begin position="12"/>
        <end position="34"/>
    </location>
</feature>
<dbReference type="CDD" id="cd06225">
    <property type="entry name" value="HAMP"/>
    <property type="match status" value="1"/>
</dbReference>
<dbReference type="Proteomes" id="UP000005104">
    <property type="component" value="Chromosome"/>
</dbReference>
<feature type="transmembrane region" description="Helical" evidence="14">
    <location>
        <begin position="380"/>
        <end position="410"/>
    </location>
</feature>
<evidence type="ECO:0000256" key="4">
    <source>
        <dbReference type="ARBA" id="ARBA00022475"/>
    </source>
</evidence>
<dbReference type="FunFam" id="1.10.287.130:FF:000001">
    <property type="entry name" value="Two-component sensor histidine kinase"/>
    <property type="match status" value="1"/>
</dbReference>
<keyword evidence="8" id="KW-0547">Nucleotide-binding</keyword>
<dbReference type="AlphaFoldDB" id="H5Y197"/>
<evidence type="ECO:0000256" key="11">
    <source>
        <dbReference type="ARBA" id="ARBA00022989"/>
    </source>
</evidence>
<dbReference type="InterPro" id="IPR050398">
    <property type="entry name" value="HssS/ArlS-like"/>
</dbReference>
<dbReference type="GO" id="GO:0005524">
    <property type="term" value="F:ATP binding"/>
    <property type="evidence" value="ECO:0007669"/>
    <property type="project" value="UniProtKB-KW"/>
</dbReference>
<dbReference type="InterPro" id="IPR036890">
    <property type="entry name" value="HATPase_C_sf"/>
</dbReference>
<evidence type="ECO:0000256" key="7">
    <source>
        <dbReference type="ARBA" id="ARBA00022692"/>
    </source>
</evidence>
<keyword evidence="4" id="KW-1003">Cell membrane</keyword>
<evidence type="ECO:0000256" key="8">
    <source>
        <dbReference type="ARBA" id="ARBA00022741"/>
    </source>
</evidence>
<dbReference type="GO" id="GO:0005886">
    <property type="term" value="C:plasma membrane"/>
    <property type="evidence" value="ECO:0007669"/>
    <property type="project" value="UniProtKB-SubCell"/>
</dbReference>
<name>H5Y197_9FIRM</name>
<feature type="transmembrane region" description="Helical" evidence="14">
    <location>
        <begin position="295"/>
        <end position="315"/>
    </location>
</feature>
<comment type="catalytic activity">
    <reaction evidence="1">
        <text>ATP + protein L-histidine = ADP + protein N-phospho-L-histidine.</text>
        <dbReference type="EC" id="2.7.13.3"/>
    </reaction>
</comment>